<dbReference type="Pfam" id="PF00531">
    <property type="entry name" value="Death"/>
    <property type="match status" value="1"/>
</dbReference>
<sequence>MITSQMMEMLVDAVIPSGPKRLHVYGVDDGDILGIKNVQLEKIKIENLNNSTEQSFQMLRKWSATCAPEEFTFTTLREALLKAECLDVLEYQPQTELLETNAKSESIFNVVKSFIDKKDILLNNIVAFATDGAPSMTGSHHGFISDLKVSLPDIFTMQCVIHRRLFARNLSGRLHGFLSTVITATNKIKSHALNSRLFQQLCFENDEDFQKLLFHTEVRWLPRGNCLNCFYASIDSKSLRTSGLL</sequence>
<evidence type="ECO:0000313" key="2">
    <source>
        <dbReference type="Proteomes" id="UP000515154"/>
    </source>
</evidence>
<dbReference type="SUPFAM" id="SSF47986">
    <property type="entry name" value="DEATH domain"/>
    <property type="match status" value="1"/>
</dbReference>
<gene>
    <name evidence="3" type="primary">LOC118768411</name>
</gene>
<dbReference type="InterPro" id="IPR011029">
    <property type="entry name" value="DEATH-like_dom_sf"/>
</dbReference>
<dbReference type="Gene3D" id="1.10.533.10">
    <property type="entry name" value="Death Domain, Fas"/>
    <property type="match status" value="1"/>
</dbReference>
<dbReference type="RefSeq" id="XP_036370695.1">
    <property type="nucleotide sequence ID" value="XM_036514802.1"/>
</dbReference>
<dbReference type="CDD" id="cd01670">
    <property type="entry name" value="Death"/>
    <property type="match status" value="1"/>
</dbReference>
<accession>A0A7E6FSW6</accession>
<dbReference type="PANTHER" id="PTHR45913:SF22">
    <property type="entry name" value="SCAN BOX DOMAIN-CONTAINING PROTEIN"/>
    <property type="match status" value="1"/>
</dbReference>
<dbReference type="PROSITE" id="PS50017">
    <property type="entry name" value="DEATH_DOMAIN"/>
    <property type="match status" value="1"/>
</dbReference>
<feature type="domain" description="Death" evidence="1">
    <location>
        <begin position="33"/>
        <end position="90"/>
    </location>
</feature>
<reference evidence="3" key="1">
    <citation type="submission" date="2025-08" db="UniProtKB">
        <authorList>
            <consortium name="RefSeq"/>
        </authorList>
    </citation>
    <scope>IDENTIFICATION</scope>
</reference>
<protein>
    <submittedName>
        <fullName evidence="3">SCAN domain-containing protein 3-like</fullName>
    </submittedName>
</protein>
<dbReference type="Proteomes" id="UP000515154">
    <property type="component" value="Linkage group LG29"/>
</dbReference>
<keyword evidence="2" id="KW-1185">Reference proteome</keyword>
<proteinExistence type="predicted"/>
<name>A0A7E6FSW6_9MOLL</name>
<evidence type="ECO:0000313" key="3">
    <source>
        <dbReference type="RefSeq" id="XP_036370695.1"/>
    </source>
</evidence>
<dbReference type="KEGG" id="osn:118768411"/>
<dbReference type="AlphaFoldDB" id="A0A7E6FSW6"/>
<evidence type="ECO:0000259" key="1">
    <source>
        <dbReference type="PROSITE" id="PS50017"/>
    </source>
</evidence>
<dbReference type="GO" id="GO:0007165">
    <property type="term" value="P:signal transduction"/>
    <property type="evidence" value="ECO:0007669"/>
    <property type="project" value="InterPro"/>
</dbReference>
<dbReference type="PANTHER" id="PTHR45913">
    <property type="entry name" value="EPM2A-INTERACTING PROTEIN 1"/>
    <property type="match status" value="1"/>
</dbReference>
<organism evidence="2 3">
    <name type="scientific">Octopus sinensis</name>
    <name type="common">East Asian common octopus</name>
    <dbReference type="NCBI Taxonomy" id="2607531"/>
    <lineage>
        <taxon>Eukaryota</taxon>
        <taxon>Metazoa</taxon>
        <taxon>Spiralia</taxon>
        <taxon>Lophotrochozoa</taxon>
        <taxon>Mollusca</taxon>
        <taxon>Cephalopoda</taxon>
        <taxon>Coleoidea</taxon>
        <taxon>Octopodiformes</taxon>
        <taxon>Octopoda</taxon>
        <taxon>Incirrata</taxon>
        <taxon>Octopodidae</taxon>
        <taxon>Octopus</taxon>
    </lineage>
</organism>
<dbReference type="InterPro" id="IPR000488">
    <property type="entry name" value="Death_dom"/>
</dbReference>